<organism evidence="1 2">
    <name type="scientific">Ensete ventricosum</name>
    <name type="common">Abyssinian banana</name>
    <name type="synonym">Musa ensete</name>
    <dbReference type="NCBI Taxonomy" id="4639"/>
    <lineage>
        <taxon>Eukaryota</taxon>
        <taxon>Viridiplantae</taxon>
        <taxon>Streptophyta</taxon>
        <taxon>Embryophyta</taxon>
        <taxon>Tracheophyta</taxon>
        <taxon>Spermatophyta</taxon>
        <taxon>Magnoliopsida</taxon>
        <taxon>Liliopsida</taxon>
        <taxon>Zingiberales</taxon>
        <taxon>Musaceae</taxon>
        <taxon>Ensete</taxon>
    </lineage>
</organism>
<proteinExistence type="predicted"/>
<comment type="caution">
    <text evidence="1">The sequence shown here is derived from an EMBL/GenBank/DDBJ whole genome shotgun (WGS) entry which is preliminary data.</text>
</comment>
<reference evidence="1 2" key="1">
    <citation type="submission" date="2022-12" db="EMBL/GenBank/DDBJ databases">
        <title>Chromosome-scale assembly of the Ensete ventricosum genome.</title>
        <authorList>
            <person name="Dussert Y."/>
            <person name="Stocks J."/>
            <person name="Wendawek A."/>
            <person name="Woldeyes F."/>
            <person name="Nichols R.A."/>
            <person name="Borrell J.S."/>
        </authorList>
    </citation>
    <scope>NUCLEOTIDE SEQUENCE [LARGE SCALE GENOMIC DNA]</scope>
    <source>
        <strain evidence="2">cv. Maze</strain>
        <tissue evidence="1">Seeds</tissue>
    </source>
</reference>
<dbReference type="EMBL" id="JAQQAF010000004">
    <property type="protein sequence ID" value="KAJ8491293.1"/>
    <property type="molecule type" value="Genomic_DNA"/>
</dbReference>
<dbReference type="AlphaFoldDB" id="A0AAV8R6H2"/>
<evidence type="ECO:0000313" key="2">
    <source>
        <dbReference type="Proteomes" id="UP001222027"/>
    </source>
</evidence>
<evidence type="ECO:0000313" key="1">
    <source>
        <dbReference type="EMBL" id="KAJ8491293.1"/>
    </source>
</evidence>
<dbReference type="Proteomes" id="UP001222027">
    <property type="component" value="Unassembled WGS sequence"/>
</dbReference>
<protein>
    <submittedName>
        <fullName evidence="1">Uncharacterized protein</fullName>
    </submittedName>
</protein>
<gene>
    <name evidence="1" type="ORF">OPV22_013014</name>
</gene>
<accession>A0AAV8R6H2</accession>
<dbReference type="InterPro" id="IPR008927">
    <property type="entry name" value="6-PGluconate_DH-like_C_sf"/>
</dbReference>
<sequence length="109" mass="12062">MRLWGGLKNVYAVGAGMIATTKSLQANQYILRIARRNAWNGQMLAKGELTLEMGDSIKGKVAIQSASAERAFYELLSRPSLSVLDPERKKHVAPTELCPILETLHKILI</sequence>
<name>A0AAV8R6H2_ENSVE</name>
<dbReference type="SUPFAM" id="SSF48179">
    <property type="entry name" value="6-phosphogluconate dehydrogenase C-terminal domain-like"/>
    <property type="match status" value="1"/>
</dbReference>
<keyword evidence="2" id="KW-1185">Reference proteome</keyword>